<dbReference type="PANTHER" id="PTHR33525">
    <property type="match status" value="1"/>
</dbReference>
<dbReference type="Gene3D" id="1.10.3210.10">
    <property type="entry name" value="Hypothetical protein af1432"/>
    <property type="match status" value="1"/>
</dbReference>
<keyword evidence="2" id="KW-0378">Hydrolase</keyword>
<dbReference type="AlphaFoldDB" id="S7UPT1"/>
<gene>
    <name evidence="2" type="ORF">dsat_2810</name>
</gene>
<dbReference type="Pfam" id="PF08668">
    <property type="entry name" value="HDOD"/>
    <property type="match status" value="1"/>
</dbReference>
<keyword evidence="3" id="KW-1185">Reference proteome</keyword>
<dbReference type="InterPro" id="IPR013976">
    <property type="entry name" value="HDOD"/>
</dbReference>
<dbReference type="PIRSF" id="PIRSF003180">
    <property type="entry name" value="DiGMPpdiest_YuxH"/>
    <property type="match status" value="1"/>
</dbReference>
<dbReference type="Pfam" id="PF00563">
    <property type="entry name" value="EAL"/>
    <property type="match status" value="1"/>
</dbReference>
<name>S7UPT1_9BACT</name>
<dbReference type="EMBL" id="ATHI01000012">
    <property type="protein sequence ID" value="EPR34313.1"/>
    <property type="molecule type" value="Genomic_DNA"/>
</dbReference>
<feature type="domain" description="HDOD" evidence="1">
    <location>
        <begin position="208"/>
        <end position="397"/>
    </location>
</feature>
<comment type="caution">
    <text evidence="2">The sequence shown here is derived from an EMBL/GenBank/DDBJ whole genome shotgun (WGS) entry which is preliminary data.</text>
</comment>
<organism evidence="2 3">
    <name type="scientific">Alkalidesulfovibrio alkalitolerans DSM 16529</name>
    <dbReference type="NCBI Taxonomy" id="1121439"/>
    <lineage>
        <taxon>Bacteria</taxon>
        <taxon>Pseudomonadati</taxon>
        <taxon>Thermodesulfobacteriota</taxon>
        <taxon>Desulfovibrionia</taxon>
        <taxon>Desulfovibrionales</taxon>
        <taxon>Desulfovibrionaceae</taxon>
        <taxon>Alkalidesulfovibrio</taxon>
    </lineage>
</organism>
<proteinExistence type="predicted"/>
<dbReference type="PANTHER" id="PTHR33525:SF4">
    <property type="entry name" value="CYCLIC DI-GMP PHOSPHODIESTERASE CDGJ"/>
    <property type="match status" value="1"/>
</dbReference>
<dbReference type="InterPro" id="IPR052340">
    <property type="entry name" value="RNase_Y/CdgJ"/>
</dbReference>
<dbReference type="PROSITE" id="PS51833">
    <property type="entry name" value="HDOD"/>
    <property type="match status" value="1"/>
</dbReference>
<dbReference type="InterPro" id="IPR014408">
    <property type="entry name" value="dGMP_Pdiesterase_EAL/HD-GYP"/>
</dbReference>
<dbReference type="OrthoDB" id="9804751at2"/>
<dbReference type="Proteomes" id="UP000014975">
    <property type="component" value="Unassembled WGS sequence"/>
</dbReference>
<dbReference type="GO" id="GO:0016787">
    <property type="term" value="F:hydrolase activity"/>
    <property type="evidence" value="ECO:0007669"/>
    <property type="project" value="UniProtKB-KW"/>
</dbReference>
<reference evidence="2 3" key="1">
    <citation type="journal article" date="2013" name="Genome Announc.">
        <title>Draft genome sequences for three mercury-methylating, sulfate-reducing bacteria.</title>
        <authorList>
            <person name="Brown S.D."/>
            <person name="Hurt R.A.Jr."/>
            <person name="Gilmour C.C."/>
            <person name="Elias D.A."/>
        </authorList>
    </citation>
    <scope>NUCLEOTIDE SEQUENCE [LARGE SCALE GENOMIC DNA]</scope>
    <source>
        <strain evidence="2 3">DSM 16529</strain>
    </source>
</reference>
<evidence type="ECO:0000313" key="2">
    <source>
        <dbReference type="EMBL" id="EPR34313.1"/>
    </source>
</evidence>
<evidence type="ECO:0000259" key="1">
    <source>
        <dbReference type="PROSITE" id="PS51833"/>
    </source>
</evidence>
<evidence type="ECO:0000313" key="3">
    <source>
        <dbReference type="Proteomes" id="UP000014975"/>
    </source>
</evidence>
<dbReference type="STRING" id="1121439.dsat_2810"/>
<accession>S7UPT1</accession>
<dbReference type="Gene3D" id="3.20.20.450">
    <property type="entry name" value="EAL domain"/>
    <property type="match status" value="1"/>
</dbReference>
<dbReference type="PATRIC" id="fig|1121439.3.peg.1324"/>
<dbReference type="SUPFAM" id="SSF141868">
    <property type="entry name" value="EAL domain-like"/>
    <property type="match status" value="1"/>
</dbReference>
<dbReference type="eggNOG" id="COG3434">
    <property type="taxonomic scope" value="Bacteria"/>
</dbReference>
<dbReference type="InterPro" id="IPR001633">
    <property type="entry name" value="EAL_dom"/>
</dbReference>
<sequence length="419" mass="47245">MAQKTDRELYTRTFFARQPVFTRAESLWGYEFFYRDSLEAESANIADSHLATLDVAASAFGGQMRDSHDASRVLLTFTEQALLEEVPLALPSGLTVVKLHEPDVLTDELLSALQHLRAEGYMLALDGFSAQPSFKDLYRKTDIFILDALSLDSFDMKRMMAAAREFPGKVLAKRVEDREHYAELSAIGVDLYQGFFFQKPVNIPGRKLSSNEVSRLNLFRLLERTEPDFNELAAMVQTDVSISYRLLAYLNSAAFSFPQKIHSIKQAVVILGWTTVRNWLRLIILTDMVPHGKSPELVFISAIRGKFLEKTCIGHTAPGCDAGGLFLLGLFSLLDALLDMPMADVLDNVPLETEIKNALCGHESRYAPWLDLARCFENGNWEKLDADMQELRLDPLVVARCYYDSLLWANSFFGFRPGS</sequence>
<protein>
    <submittedName>
        <fullName evidence="2">Diguanylate phosphodiesterase metal dependent hydrolase domain containing protein</fullName>
    </submittedName>
</protein>
<dbReference type="RefSeq" id="WP_020886775.1">
    <property type="nucleotide sequence ID" value="NZ_ATHI01000012.1"/>
</dbReference>
<dbReference type="InterPro" id="IPR035919">
    <property type="entry name" value="EAL_sf"/>
</dbReference>
<dbReference type="SUPFAM" id="SSF109604">
    <property type="entry name" value="HD-domain/PDEase-like"/>
    <property type="match status" value="1"/>
</dbReference>